<dbReference type="PANTHER" id="PTHR46233">
    <property type="entry name" value="HYDROXYACYLGLUTATHIONE HYDROLASE GLOC"/>
    <property type="match status" value="1"/>
</dbReference>
<dbReference type="InterPro" id="IPR001279">
    <property type="entry name" value="Metallo-B-lactamas"/>
</dbReference>
<evidence type="ECO:0000256" key="3">
    <source>
        <dbReference type="ARBA" id="ARBA00022801"/>
    </source>
</evidence>
<comment type="cofactor">
    <cofactor evidence="1">
        <name>Zn(2+)</name>
        <dbReference type="ChEBI" id="CHEBI:29105"/>
    </cofactor>
</comment>
<evidence type="ECO:0000313" key="6">
    <source>
        <dbReference type="EMBL" id="AEJ61990.1"/>
    </source>
</evidence>
<keyword evidence="3" id="KW-0378">Hydrolase</keyword>
<dbReference type="STRING" id="869211.Spith_1730"/>
<dbReference type="Gene3D" id="3.60.15.10">
    <property type="entry name" value="Ribonuclease Z/Hydroxyacylglutathione hydrolase-like"/>
    <property type="match status" value="1"/>
</dbReference>
<dbReference type="CDD" id="cd06262">
    <property type="entry name" value="metallo-hydrolase-like_MBL-fold"/>
    <property type="match status" value="1"/>
</dbReference>
<dbReference type="PANTHER" id="PTHR46233:SF3">
    <property type="entry name" value="HYDROXYACYLGLUTATHIONE HYDROLASE GLOC"/>
    <property type="match status" value="1"/>
</dbReference>
<dbReference type="SMART" id="SM00849">
    <property type="entry name" value="Lactamase_B"/>
    <property type="match status" value="1"/>
</dbReference>
<keyword evidence="4" id="KW-0862">Zinc</keyword>
<name>G0GBX9_WINT7</name>
<sequence length="225" mass="24757">MVQKLVVGQLATNAYVYVSQVTGKALLIDPGADASRIVHWLEGLGILPSAMLCTHGHIDHVGAIGHLLDRLHHDRTIPVFLHEADLPLLEGAFDLQRAWLQSVGIPTADFDRPPVSSIHPLTDGRELEPWGLRLLHTPGHSPGSICLYAPEEGMLFSGDTLFREGVGRTDLPGGSWEELERSIIERLYPLADAIRVYPGHGPETTLGHEKRWNAFVREEGLTPRG</sequence>
<dbReference type="Pfam" id="PF00753">
    <property type="entry name" value="Lactamase_B"/>
    <property type="match status" value="1"/>
</dbReference>
<dbReference type="SUPFAM" id="SSF56281">
    <property type="entry name" value="Metallo-hydrolase/oxidoreductase"/>
    <property type="match status" value="1"/>
</dbReference>
<organism evidence="6 7">
    <name type="scientific">Winmispira thermophila (strain ATCC 700085 / DSM 6578 / Z-1203)</name>
    <name type="common">Spirochaeta thermophila</name>
    <dbReference type="NCBI Taxonomy" id="869211"/>
    <lineage>
        <taxon>Bacteria</taxon>
        <taxon>Pseudomonadati</taxon>
        <taxon>Spirochaetota</taxon>
        <taxon>Spirochaetia</taxon>
        <taxon>Winmispirales</taxon>
        <taxon>Winmispiraceae</taxon>
        <taxon>Winmispira</taxon>
    </lineage>
</organism>
<dbReference type="HOGENOM" id="CLU_030571_5_3_12"/>
<keyword evidence="7" id="KW-1185">Reference proteome</keyword>
<dbReference type="GO" id="GO:0046872">
    <property type="term" value="F:metal ion binding"/>
    <property type="evidence" value="ECO:0007669"/>
    <property type="project" value="UniProtKB-KW"/>
</dbReference>
<reference evidence="6 7" key="1">
    <citation type="submission" date="2011-06" db="EMBL/GenBank/DDBJ databases">
        <title>The complete genome of Spirochaeta thermophila DSM 6578.</title>
        <authorList>
            <consortium name="US DOE Joint Genome Institute (JGI-PGF)"/>
            <person name="Lucas S."/>
            <person name="Lapidus A."/>
            <person name="Bruce D."/>
            <person name="Goodwin L."/>
            <person name="Pitluck S."/>
            <person name="Peters L."/>
            <person name="Kyrpides N."/>
            <person name="Mavromatis K."/>
            <person name="Ivanova N."/>
            <person name="Mikailova N."/>
            <person name="Pagani I."/>
            <person name="Chertkov O."/>
            <person name="Detter J.C."/>
            <person name="Tapia R."/>
            <person name="Han C."/>
            <person name="Land M."/>
            <person name="Hauser L."/>
            <person name="Markowitz V."/>
            <person name="Cheng J.-F."/>
            <person name="Hugenholtz P."/>
            <person name="Woyke T."/>
            <person name="Wu D."/>
            <person name="Spring S."/>
            <person name="Merkhoffer B."/>
            <person name="Schneider S."/>
            <person name="Klenk H.-P."/>
            <person name="Eisen J.A."/>
        </authorList>
    </citation>
    <scope>NUCLEOTIDE SEQUENCE [LARGE SCALE GENOMIC DNA]</scope>
    <source>
        <strain evidence="7">ATCC 700085 / DSM 6578 / Z-1203</strain>
    </source>
</reference>
<gene>
    <name evidence="6" type="ordered locus">Spith_1730</name>
</gene>
<protein>
    <recommendedName>
        <fullName evidence="5">Metallo-beta-lactamase domain-containing protein</fullName>
    </recommendedName>
</protein>
<proteinExistence type="predicted"/>
<evidence type="ECO:0000256" key="4">
    <source>
        <dbReference type="ARBA" id="ARBA00022833"/>
    </source>
</evidence>
<evidence type="ECO:0000256" key="2">
    <source>
        <dbReference type="ARBA" id="ARBA00022723"/>
    </source>
</evidence>
<dbReference type="Proteomes" id="UP000007254">
    <property type="component" value="Chromosome"/>
</dbReference>
<dbReference type="KEGG" id="stq:Spith_1730"/>
<accession>G0GBX9</accession>
<dbReference type="GO" id="GO:0016787">
    <property type="term" value="F:hydrolase activity"/>
    <property type="evidence" value="ECO:0007669"/>
    <property type="project" value="UniProtKB-KW"/>
</dbReference>
<evidence type="ECO:0000256" key="1">
    <source>
        <dbReference type="ARBA" id="ARBA00001947"/>
    </source>
</evidence>
<feature type="domain" description="Metallo-beta-lactamase" evidence="5">
    <location>
        <begin position="11"/>
        <end position="200"/>
    </location>
</feature>
<dbReference type="InterPro" id="IPR036866">
    <property type="entry name" value="RibonucZ/Hydroxyglut_hydro"/>
</dbReference>
<dbReference type="RefSeq" id="WP_014625319.1">
    <property type="nucleotide sequence ID" value="NC_017583.1"/>
</dbReference>
<keyword evidence="2" id="KW-0479">Metal-binding</keyword>
<dbReference type="EMBL" id="CP002903">
    <property type="protein sequence ID" value="AEJ61990.1"/>
    <property type="molecule type" value="Genomic_DNA"/>
</dbReference>
<dbReference type="InterPro" id="IPR051453">
    <property type="entry name" value="MBL_Glyoxalase_II"/>
</dbReference>
<evidence type="ECO:0000313" key="7">
    <source>
        <dbReference type="Proteomes" id="UP000007254"/>
    </source>
</evidence>
<dbReference type="AlphaFoldDB" id="G0GBX9"/>
<evidence type="ECO:0000259" key="5">
    <source>
        <dbReference type="SMART" id="SM00849"/>
    </source>
</evidence>